<keyword evidence="3 8" id="KW-0853">WD repeat</keyword>
<proteinExistence type="inferred from homology"/>
<dbReference type="GO" id="GO:0071541">
    <property type="term" value="C:eukaryotic translation initiation factor 3 complex, eIF3m"/>
    <property type="evidence" value="ECO:0007669"/>
    <property type="project" value="TreeGrafter"/>
</dbReference>
<dbReference type="HAMAP" id="MF_03008">
    <property type="entry name" value="eIF3i"/>
    <property type="match status" value="1"/>
</dbReference>
<gene>
    <name evidence="7" type="primary">TIF34</name>
    <name evidence="9" type="ORF">AYI70_g3542</name>
    <name evidence="10" type="ORF">AYI70_g847</name>
</gene>
<feature type="repeat" description="WD" evidence="8">
    <location>
        <begin position="76"/>
        <end position="117"/>
    </location>
</feature>
<accession>A0A1R1Y2Z0</accession>
<dbReference type="PANTHER" id="PTHR19877:SF1">
    <property type="entry name" value="EUKARYOTIC TRANSLATION INITIATION FACTOR 3 SUBUNIT I"/>
    <property type="match status" value="1"/>
</dbReference>
<comment type="similarity">
    <text evidence="7">Belongs to the eIF-3 subunit I family.</text>
</comment>
<keyword evidence="11" id="KW-1185">Reference proteome</keyword>
<evidence type="ECO:0000256" key="2">
    <source>
        <dbReference type="ARBA" id="ARBA00022540"/>
    </source>
</evidence>
<protein>
    <recommendedName>
        <fullName evidence="7">Eukaryotic translation initiation factor 3 subunit I</fullName>
        <shortName evidence="7">eIF3i</shortName>
    </recommendedName>
    <alternativeName>
        <fullName evidence="7">Eukaryotic translation initiation factor 3 39 kDa subunit homolog</fullName>
        <shortName evidence="7">eIF-3 39 kDa subunit homolog</shortName>
    </alternativeName>
</protein>
<dbReference type="InterPro" id="IPR027525">
    <property type="entry name" value="eIF3i"/>
</dbReference>
<evidence type="ECO:0000313" key="10">
    <source>
        <dbReference type="EMBL" id="OMJ25522.1"/>
    </source>
</evidence>
<feature type="repeat" description="WD" evidence="8">
    <location>
        <begin position="313"/>
        <end position="343"/>
    </location>
</feature>
<keyword evidence="5 7" id="KW-0648">Protein biosynthesis</keyword>
<organism evidence="9 11">
    <name type="scientific">Smittium culicis</name>
    <dbReference type="NCBI Taxonomy" id="133412"/>
    <lineage>
        <taxon>Eukaryota</taxon>
        <taxon>Fungi</taxon>
        <taxon>Fungi incertae sedis</taxon>
        <taxon>Zoopagomycota</taxon>
        <taxon>Kickxellomycotina</taxon>
        <taxon>Harpellomycetes</taxon>
        <taxon>Harpellales</taxon>
        <taxon>Legeriomycetaceae</taxon>
        <taxon>Smittium</taxon>
    </lineage>
</organism>
<dbReference type="Pfam" id="PF24805">
    <property type="entry name" value="EIF3I"/>
    <property type="match status" value="1"/>
</dbReference>
<reference evidence="9 11" key="1">
    <citation type="submission" date="2017-01" db="EMBL/GenBank/DDBJ databases">
        <authorList>
            <person name="Mah S.A."/>
            <person name="Swanson W.J."/>
            <person name="Moy G.W."/>
            <person name="Vacquier V.D."/>
        </authorList>
    </citation>
    <scope>NUCLEOTIDE SEQUENCE [LARGE SCALE GENOMIC DNA]</scope>
    <source>
        <strain evidence="9 11">GSMNP</strain>
    </source>
</reference>
<dbReference type="PROSITE" id="PS50294">
    <property type="entry name" value="WD_REPEATS_REGION"/>
    <property type="match status" value="1"/>
</dbReference>
<dbReference type="AlphaFoldDB" id="A0A1R1Y2Z0"/>
<dbReference type="GO" id="GO:0033290">
    <property type="term" value="C:eukaryotic 48S preinitiation complex"/>
    <property type="evidence" value="ECO:0007669"/>
    <property type="project" value="UniProtKB-UniRule"/>
</dbReference>
<dbReference type="EMBL" id="LSSN01000154">
    <property type="protein sequence ID" value="OMJ25522.1"/>
    <property type="molecule type" value="Genomic_DNA"/>
</dbReference>
<evidence type="ECO:0000256" key="7">
    <source>
        <dbReference type="HAMAP-Rule" id="MF_03008"/>
    </source>
</evidence>
<dbReference type="InterPro" id="IPR019775">
    <property type="entry name" value="WD40_repeat_CS"/>
</dbReference>
<dbReference type="OrthoDB" id="24966at2759"/>
<dbReference type="GO" id="GO:0003743">
    <property type="term" value="F:translation initiation factor activity"/>
    <property type="evidence" value="ECO:0007669"/>
    <property type="project" value="UniProtKB-UniRule"/>
</dbReference>
<dbReference type="Proteomes" id="UP000187283">
    <property type="component" value="Unassembled WGS sequence"/>
</dbReference>
<evidence type="ECO:0000313" key="11">
    <source>
        <dbReference type="Proteomes" id="UP000187283"/>
    </source>
</evidence>
<feature type="repeat" description="WD" evidence="8">
    <location>
        <begin position="34"/>
        <end position="75"/>
    </location>
</feature>
<dbReference type="PROSITE" id="PS50082">
    <property type="entry name" value="WD_REPEATS_2"/>
    <property type="match status" value="4"/>
</dbReference>
<comment type="function">
    <text evidence="7">Component of the eukaryotic translation initiation factor 3 (eIF-3) complex, which is involved in protein synthesis of a specialized repertoire of mRNAs and, together with other initiation factors, stimulates binding of mRNA and methionyl-tRNAi to the 40S ribosome. The eIF-3 complex specifically targets and initiates translation of a subset of mRNAs involved in cell proliferation.</text>
</comment>
<dbReference type="InterPro" id="IPR015943">
    <property type="entry name" value="WD40/YVTN_repeat-like_dom_sf"/>
</dbReference>
<evidence type="ECO:0000256" key="3">
    <source>
        <dbReference type="ARBA" id="ARBA00022574"/>
    </source>
</evidence>
<dbReference type="Gene3D" id="2.130.10.10">
    <property type="entry name" value="YVTN repeat-like/Quinoprotein amine dehydrogenase"/>
    <property type="match status" value="1"/>
</dbReference>
<dbReference type="SMART" id="SM00320">
    <property type="entry name" value="WD40"/>
    <property type="match status" value="6"/>
</dbReference>
<dbReference type="EMBL" id="LSSN01001026">
    <property type="protein sequence ID" value="OMJ21332.1"/>
    <property type="molecule type" value="Genomic_DNA"/>
</dbReference>
<dbReference type="SUPFAM" id="SSF50978">
    <property type="entry name" value="WD40 repeat-like"/>
    <property type="match status" value="1"/>
</dbReference>
<name>A0A1R1Y2Z0_9FUNG</name>
<evidence type="ECO:0000256" key="4">
    <source>
        <dbReference type="ARBA" id="ARBA00022737"/>
    </source>
</evidence>
<evidence type="ECO:0000256" key="8">
    <source>
        <dbReference type="PROSITE-ProRule" id="PRU00221"/>
    </source>
</evidence>
<keyword evidence="1 7" id="KW-0963">Cytoplasm</keyword>
<comment type="subunit">
    <text evidence="7">Component of the eukaryotic translation initiation factor 3 (eIF-3) complex.</text>
</comment>
<evidence type="ECO:0000256" key="6">
    <source>
        <dbReference type="ARBA" id="ARBA00038394"/>
    </source>
</evidence>
<dbReference type="InterPro" id="IPR001680">
    <property type="entry name" value="WD40_rpt"/>
</dbReference>
<dbReference type="GO" id="GO:0016282">
    <property type="term" value="C:eukaryotic 43S preinitiation complex"/>
    <property type="evidence" value="ECO:0007669"/>
    <property type="project" value="UniProtKB-UniRule"/>
</dbReference>
<dbReference type="PANTHER" id="PTHR19877">
    <property type="entry name" value="EUKARYOTIC TRANSLATION INITIATION FACTOR 3 SUBUNIT I"/>
    <property type="match status" value="1"/>
</dbReference>
<evidence type="ECO:0000256" key="5">
    <source>
        <dbReference type="ARBA" id="ARBA00022917"/>
    </source>
</evidence>
<dbReference type="STRING" id="133412.A0A1R1Y2Z0"/>
<dbReference type="GO" id="GO:0001732">
    <property type="term" value="P:formation of cytoplasmic translation initiation complex"/>
    <property type="evidence" value="ECO:0007669"/>
    <property type="project" value="UniProtKB-UniRule"/>
</dbReference>
<keyword evidence="4" id="KW-0677">Repeat</keyword>
<evidence type="ECO:0000313" key="9">
    <source>
        <dbReference type="EMBL" id="OMJ21332.1"/>
    </source>
</evidence>
<dbReference type="InterPro" id="IPR036322">
    <property type="entry name" value="WD40_repeat_dom_sf"/>
</dbReference>
<comment type="similarity">
    <text evidence="6">Belongs to the WD repeat STRAP family.</text>
</comment>
<comment type="subcellular location">
    <subcellularLocation>
        <location evidence="7">Cytoplasm</location>
    </subcellularLocation>
</comment>
<sequence>MQLVEKYSGNYALFLCEENPSERYRLIYYWNWRNKCHTRPLTQIKYNREGDLLFTVAKDTVVNVWYSHNGERLGTYIGHQGAIWTVDVNSDSSLLITGAADNTARLWDVKTGKELHRWDVNTAVKRVEFSPDNKYILFVTEKRMGFEGMIYIFEIDSTKAAQSNDPVTVITPSPSKATVAAWSFFNMYVIAGHEDGSVTLYDWRQTDPSKQAIKTQQVHSDTITDLQTSKDKSYFITSSKDKTAQLLDLETLDLLKVYQADTSLNTATIVPDRDFVVLGGGQAASEVTTTSSHQGKFESRFYHQIFEHEVGRVRGHFGPINTVNVSPRGDSFSTGGEDGYVRVHFFDKDYFNFKFDF</sequence>
<dbReference type="GO" id="GO:0003723">
    <property type="term" value="F:RNA binding"/>
    <property type="evidence" value="ECO:0007669"/>
    <property type="project" value="TreeGrafter"/>
</dbReference>
<evidence type="ECO:0000256" key="1">
    <source>
        <dbReference type="ARBA" id="ARBA00022490"/>
    </source>
</evidence>
<keyword evidence="2 7" id="KW-0396">Initiation factor</keyword>
<dbReference type="PROSITE" id="PS00678">
    <property type="entry name" value="WD_REPEATS_1"/>
    <property type="match status" value="1"/>
</dbReference>
<comment type="caution">
    <text evidence="9">The sequence shown here is derived from an EMBL/GenBank/DDBJ whole genome shotgun (WGS) entry which is preliminary data.</text>
</comment>
<feature type="repeat" description="WD" evidence="8">
    <location>
        <begin position="216"/>
        <end position="257"/>
    </location>
</feature>